<reference evidence="4 5" key="2">
    <citation type="journal article" date="2017" name="Sci. Rep.">
        <title>Ant-infecting Ophiocordyceps genomes reveal a high diversity of potential behavioral manipulation genes and a possible major role for enterotoxins.</title>
        <authorList>
            <person name="de Bekker C."/>
            <person name="Ohm R.A."/>
            <person name="Evans H.C."/>
            <person name="Brachmann A."/>
            <person name="Hughes D.P."/>
        </authorList>
    </citation>
    <scope>NUCLEOTIDE SEQUENCE [LARGE SCALE GENOMIC DNA]</scope>
    <source>
        <strain evidence="4 5">SC16a</strain>
    </source>
</reference>
<feature type="transmembrane region" description="Helical" evidence="2">
    <location>
        <begin position="247"/>
        <end position="269"/>
    </location>
</feature>
<evidence type="ECO:0000313" key="5">
    <source>
        <dbReference type="Proteomes" id="UP000037136"/>
    </source>
</evidence>
<dbReference type="STRING" id="268505.A0A2A9PL93"/>
<dbReference type="Proteomes" id="UP000037136">
    <property type="component" value="Unassembled WGS sequence"/>
</dbReference>
<name>A0A2A9PL93_OPHUN</name>
<evidence type="ECO:0000256" key="1">
    <source>
        <dbReference type="SAM" id="MobiDB-lite"/>
    </source>
</evidence>
<comment type="caution">
    <text evidence="4">The sequence shown here is derived from an EMBL/GenBank/DDBJ whole genome shotgun (WGS) entry which is preliminary data.</text>
</comment>
<keyword evidence="3" id="KW-0732">Signal</keyword>
<keyword evidence="2" id="KW-1133">Transmembrane helix</keyword>
<protein>
    <recommendedName>
        <fullName evidence="6">Mid2 domain-containing protein</fullName>
    </recommendedName>
</protein>
<evidence type="ECO:0000256" key="2">
    <source>
        <dbReference type="SAM" id="Phobius"/>
    </source>
</evidence>
<feature type="signal peptide" evidence="3">
    <location>
        <begin position="1"/>
        <end position="23"/>
    </location>
</feature>
<evidence type="ECO:0000313" key="4">
    <source>
        <dbReference type="EMBL" id="PFH62129.1"/>
    </source>
</evidence>
<feature type="region of interest" description="Disordered" evidence="1">
    <location>
        <begin position="292"/>
        <end position="334"/>
    </location>
</feature>
<evidence type="ECO:0008006" key="6">
    <source>
        <dbReference type="Google" id="ProtNLM"/>
    </source>
</evidence>
<gene>
    <name evidence="4" type="ORF">XA68_14968</name>
</gene>
<dbReference type="AlphaFoldDB" id="A0A2A9PL93"/>
<dbReference type="EMBL" id="LAZP02000040">
    <property type="protein sequence ID" value="PFH62129.1"/>
    <property type="molecule type" value="Genomic_DNA"/>
</dbReference>
<organism evidence="4 5">
    <name type="scientific">Ophiocordyceps unilateralis</name>
    <name type="common">Zombie-ant fungus</name>
    <name type="synonym">Torrubia unilateralis</name>
    <dbReference type="NCBI Taxonomy" id="268505"/>
    <lineage>
        <taxon>Eukaryota</taxon>
        <taxon>Fungi</taxon>
        <taxon>Dikarya</taxon>
        <taxon>Ascomycota</taxon>
        <taxon>Pezizomycotina</taxon>
        <taxon>Sordariomycetes</taxon>
        <taxon>Hypocreomycetidae</taxon>
        <taxon>Hypocreales</taxon>
        <taxon>Ophiocordycipitaceae</taxon>
        <taxon>Ophiocordyceps</taxon>
    </lineage>
</organism>
<feature type="chain" id="PRO_5013129223" description="Mid2 domain-containing protein" evidence="3">
    <location>
        <begin position="24"/>
        <end position="435"/>
    </location>
</feature>
<evidence type="ECO:0000256" key="3">
    <source>
        <dbReference type="SAM" id="SignalP"/>
    </source>
</evidence>
<keyword evidence="5" id="KW-1185">Reference proteome</keyword>
<keyword evidence="2" id="KW-0472">Membrane</keyword>
<accession>A0A2A9PL93</accession>
<keyword evidence="2" id="KW-0812">Transmembrane</keyword>
<reference evidence="4 5" key="1">
    <citation type="journal article" date="2015" name="BMC Genomics">
        <title>Gene expression during zombie ant biting behavior reflects the complexity underlying fungal parasitic behavioral manipulation.</title>
        <authorList>
            <person name="de Bekker C."/>
            <person name="Ohm R.A."/>
            <person name="Loreto R.G."/>
            <person name="Sebastian A."/>
            <person name="Albert I."/>
            <person name="Merrow M."/>
            <person name="Brachmann A."/>
            <person name="Hughes D.P."/>
        </authorList>
    </citation>
    <scope>NUCLEOTIDE SEQUENCE [LARGE SCALE GENOMIC DNA]</scope>
    <source>
        <strain evidence="4 5">SC16a</strain>
    </source>
</reference>
<dbReference type="OrthoDB" id="5292518at2759"/>
<sequence>MRLFFHWEPCLLLLLLPSTPVLGHDDGIHWIQKQAQTTRPARLHARDDGNTCGSGMKMCPSSLGGRCCPDNYDCAFESCYATTRGPSTCGTKVGWYACAAVYGGGCCPDGYLCQRAANCVPPPQSPYTYGCPSSHYLCPSSMSYGCCPHGMACAVGQCYSTAPTPTTRTLTLTSIIDGRTTEMMTTTMATVRPEAPTGFPSAANPSADEDADQSILKYYPTAVAQISPPQTVSDGSSGNRVISAAQLAGLVAGSMSLLGLVLAAIYMMLRRFMGSFSGGNSRDKVPIITEGKEASSDKFTHPPASETDGTELATSHPYCPELPSPSPGDGPLNMVTPIERVVSLTPTVSHLSRNPCFPGPGGGPSRWPSNVSEASSDARAELEAHPVPAELPASPCSTVSGWDGGWSASTAHSYRWPDGWSASRRLDVVDEETNG</sequence>
<proteinExistence type="predicted"/>
<feature type="region of interest" description="Disordered" evidence="1">
    <location>
        <begin position="349"/>
        <end position="392"/>
    </location>
</feature>